<keyword evidence="4" id="KW-1185">Reference proteome</keyword>
<feature type="transmembrane region" description="Helical" evidence="2">
    <location>
        <begin position="81"/>
        <end position="109"/>
    </location>
</feature>
<feature type="region of interest" description="Disordered" evidence="1">
    <location>
        <begin position="1"/>
        <end position="22"/>
    </location>
</feature>
<gene>
    <name evidence="3" type="ORF">VTL71DRAFT_6541</name>
</gene>
<evidence type="ECO:0000313" key="3">
    <source>
        <dbReference type="EMBL" id="KAL2062275.1"/>
    </source>
</evidence>
<organism evidence="3 4">
    <name type="scientific">Oculimacula yallundae</name>
    <dbReference type="NCBI Taxonomy" id="86028"/>
    <lineage>
        <taxon>Eukaryota</taxon>
        <taxon>Fungi</taxon>
        <taxon>Dikarya</taxon>
        <taxon>Ascomycota</taxon>
        <taxon>Pezizomycotina</taxon>
        <taxon>Leotiomycetes</taxon>
        <taxon>Helotiales</taxon>
        <taxon>Ploettnerulaceae</taxon>
        <taxon>Oculimacula</taxon>
    </lineage>
</organism>
<protein>
    <submittedName>
        <fullName evidence="3">Uncharacterized protein</fullName>
    </submittedName>
</protein>
<reference evidence="3 4" key="1">
    <citation type="journal article" date="2024" name="Commun. Biol.">
        <title>Comparative genomic analysis of thermophilic fungi reveals convergent evolutionary adaptations and gene losses.</title>
        <authorList>
            <person name="Steindorff A.S."/>
            <person name="Aguilar-Pontes M.V."/>
            <person name="Robinson A.J."/>
            <person name="Andreopoulos B."/>
            <person name="LaButti K."/>
            <person name="Kuo A."/>
            <person name="Mondo S."/>
            <person name="Riley R."/>
            <person name="Otillar R."/>
            <person name="Haridas S."/>
            <person name="Lipzen A."/>
            <person name="Grimwood J."/>
            <person name="Schmutz J."/>
            <person name="Clum A."/>
            <person name="Reid I.D."/>
            <person name="Moisan M.C."/>
            <person name="Butler G."/>
            <person name="Nguyen T.T.M."/>
            <person name="Dewar K."/>
            <person name="Conant G."/>
            <person name="Drula E."/>
            <person name="Henrissat B."/>
            <person name="Hansel C."/>
            <person name="Singer S."/>
            <person name="Hutchinson M.I."/>
            <person name="de Vries R.P."/>
            <person name="Natvig D.O."/>
            <person name="Powell A.J."/>
            <person name="Tsang A."/>
            <person name="Grigoriev I.V."/>
        </authorList>
    </citation>
    <scope>NUCLEOTIDE SEQUENCE [LARGE SCALE GENOMIC DNA]</scope>
    <source>
        <strain evidence="3 4">CBS 494.80</strain>
    </source>
</reference>
<evidence type="ECO:0000313" key="4">
    <source>
        <dbReference type="Proteomes" id="UP001595075"/>
    </source>
</evidence>
<evidence type="ECO:0000256" key="2">
    <source>
        <dbReference type="SAM" id="Phobius"/>
    </source>
</evidence>
<accession>A0ABR4BX84</accession>
<keyword evidence="2" id="KW-1133">Transmembrane helix</keyword>
<feature type="transmembrane region" description="Helical" evidence="2">
    <location>
        <begin position="55"/>
        <end position="75"/>
    </location>
</feature>
<feature type="transmembrane region" description="Helical" evidence="2">
    <location>
        <begin position="164"/>
        <end position="185"/>
    </location>
</feature>
<name>A0ABR4BX84_9HELO</name>
<feature type="transmembrane region" description="Helical" evidence="2">
    <location>
        <begin position="130"/>
        <end position="158"/>
    </location>
</feature>
<dbReference type="Proteomes" id="UP001595075">
    <property type="component" value="Unassembled WGS sequence"/>
</dbReference>
<dbReference type="EMBL" id="JAZHXI010000017">
    <property type="protein sequence ID" value="KAL2062275.1"/>
    <property type="molecule type" value="Genomic_DNA"/>
</dbReference>
<feature type="region of interest" description="Disordered" evidence="1">
    <location>
        <begin position="206"/>
        <end position="249"/>
    </location>
</feature>
<proteinExistence type="predicted"/>
<comment type="caution">
    <text evidence="3">The sequence shown here is derived from an EMBL/GenBank/DDBJ whole genome shotgun (WGS) entry which is preliminary data.</text>
</comment>
<evidence type="ECO:0000256" key="1">
    <source>
        <dbReference type="SAM" id="MobiDB-lite"/>
    </source>
</evidence>
<sequence length="249" mass="27665">MAGTTRYHRLPEDTRPSLDSTGEDAHLLDARSDTPHDNPTTPKKKEFKYCFHPTIYLRFVAFALYLSSAIVLIISGRRMSVAAGVFAFIAMARQIWVLLHHILTQFIRVRVRIEFRESRSSITTKPKKRVPAWLLLGFVQVGIDVIVAVLALSTAAVVPHHNTWYYGETLSGKIVLFIAVGLHFFSAADLGQPSRLTFAGKVTFDKNDEDNDDEGNPPRLPIYRDVEATGAGGEGMQSRKTGADSPVII</sequence>
<keyword evidence="2" id="KW-0812">Transmembrane</keyword>
<keyword evidence="2" id="KW-0472">Membrane</keyword>